<evidence type="ECO:0000256" key="1">
    <source>
        <dbReference type="SAM" id="MobiDB-lite"/>
    </source>
</evidence>
<name>A0A328UFH4_9FIRM</name>
<evidence type="ECO:0000259" key="3">
    <source>
        <dbReference type="Pfam" id="PF13240"/>
    </source>
</evidence>
<evidence type="ECO:0000256" key="2">
    <source>
        <dbReference type="SAM" id="Phobius"/>
    </source>
</evidence>
<feature type="transmembrane region" description="Helical" evidence="2">
    <location>
        <begin position="126"/>
        <end position="150"/>
    </location>
</feature>
<feature type="transmembrane region" description="Helical" evidence="2">
    <location>
        <begin position="162"/>
        <end position="185"/>
    </location>
</feature>
<feature type="region of interest" description="Disordered" evidence="1">
    <location>
        <begin position="39"/>
        <end position="69"/>
    </location>
</feature>
<feature type="compositionally biased region" description="Polar residues" evidence="1">
    <location>
        <begin position="58"/>
        <end position="69"/>
    </location>
</feature>
<dbReference type="Pfam" id="PF13240">
    <property type="entry name" value="Zn_Ribbon_1"/>
    <property type="match status" value="1"/>
</dbReference>
<keyword evidence="2" id="KW-1133">Transmembrane helix</keyword>
<evidence type="ECO:0000313" key="5">
    <source>
        <dbReference type="Proteomes" id="UP000249377"/>
    </source>
</evidence>
<protein>
    <recommendedName>
        <fullName evidence="3">Zinc-ribbon domain-containing protein</fullName>
    </recommendedName>
</protein>
<feature type="domain" description="Zinc-ribbon" evidence="3">
    <location>
        <begin position="3"/>
        <end position="25"/>
    </location>
</feature>
<dbReference type="AlphaFoldDB" id="A0A328UFH4"/>
<evidence type="ECO:0000313" key="4">
    <source>
        <dbReference type="EMBL" id="RAQ30258.1"/>
    </source>
</evidence>
<comment type="caution">
    <text evidence="4">The sequence shown here is derived from an EMBL/GenBank/DDBJ whole genome shotgun (WGS) entry which is preliminary data.</text>
</comment>
<reference evidence="4 5" key="1">
    <citation type="submission" date="2018-06" db="EMBL/GenBank/DDBJ databases">
        <title>Noncontiguous genome sequence of Ruminococcaceae bacterium ASD2818.</title>
        <authorList>
            <person name="Chaplin A.V."/>
            <person name="Sokolova S.R."/>
            <person name="Kochetkova T.O."/>
            <person name="Goltsov A.Y."/>
            <person name="Trofimov D.Y."/>
            <person name="Efimov B.A."/>
        </authorList>
    </citation>
    <scope>NUCLEOTIDE SEQUENCE [LARGE SCALE GENOMIC DNA]</scope>
    <source>
        <strain evidence="4 5">ASD2818</strain>
    </source>
</reference>
<organism evidence="4 5">
    <name type="scientific">Hydrogeniiclostridium mannosilyticum</name>
    <dbReference type="NCBI Taxonomy" id="2764322"/>
    <lineage>
        <taxon>Bacteria</taxon>
        <taxon>Bacillati</taxon>
        <taxon>Bacillota</taxon>
        <taxon>Clostridia</taxon>
        <taxon>Eubacteriales</taxon>
        <taxon>Acutalibacteraceae</taxon>
        <taxon>Hydrogeniiclostridium</taxon>
    </lineage>
</organism>
<dbReference type="RefSeq" id="WP_112331455.1">
    <property type="nucleotide sequence ID" value="NZ_QLYR01000001.1"/>
</dbReference>
<dbReference type="Proteomes" id="UP000249377">
    <property type="component" value="Unassembled WGS sequence"/>
</dbReference>
<keyword evidence="2" id="KW-0812">Transmembrane</keyword>
<gene>
    <name evidence="4" type="ORF">DPQ25_01760</name>
</gene>
<proteinExistence type="predicted"/>
<accession>A0A328UFH4</accession>
<sequence length="187" mass="20635">MYYCAKCGSKIKEGASFCGQCGADLKNCLPVQETAHDEAKTNMRQEDFTEPGRATGKAGNTSPELYGTQAGQNAGQPIKQYAQPQSQPQPVAQGMGNPPFYNNHTIPIKNYDPSKDYTPISMWGYFGYQLLFAIPLIGFILILVFSFWGTRNINLRNYARSTFCLFIVLVTVILLITLMIALASASI</sequence>
<keyword evidence="5" id="KW-1185">Reference proteome</keyword>
<dbReference type="EMBL" id="QLYR01000001">
    <property type="protein sequence ID" value="RAQ30258.1"/>
    <property type="molecule type" value="Genomic_DNA"/>
</dbReference>
<dbReference type="InterPro" id="IPR026870">
    <property type="entry name" value="Zinc_ribbon_dom"/>
</dbReference>
<keyword evidence="2" id="KW-0472">Membrane</keyword>